<feature type="non-terminal residue" evidence="1">
    <location>
        <position position="61"/>
    </location>
</feature>
<gene>
    <name evidence="1" type="ORF">S01H4_28248</name>
</gene>
<name>X1BR02_9ZZZZ</name>
<evidence type="ECO:0000313" key="1">
    <source>
        <dbReference type="EMBL" id="GAG83597.1"/>
    </source>
</evidence>
<proteinExistence type="predicted"/>
<organism evidence="1">
    <name type="scientific">marine sediment metagenome</name>
    <dbReference type="NCBI Taxonomy" id="412755"/>
    <lineage>
        <taxon>unclassified sequences</taxon>
        <taxon>metagenomes</taxon>
        <taxon>ecological metagenomes</taxon>
    </lineage>
</organism>
<protein>
    <submittedName>
        <fullName evidence="1">Uncharacterized protein</fullName>
    </submittedName>
</protein>
<dbReference type="AlphaFoldDB" id="X1BR02"/>
<reference evidence="1" key="1">
    <citation type="journal article" date="2014" name="Front. Microbiol.">
        <title>High frequency of phylogenetically diverse reductive dehalogenase-homologous genes in deep subseafloor sedimentary metagenomes.</title>
        <authorList>
            <person name="Kawai M."/>
            <person name="Futagami T."/>
            <person name="Toyoda A."/>
            <person name="Takaki Y."/>
            <person name="Nishi S."/>
            <person name="Hori S."/>
            <person name="Arai W."/>
            <person name="Tsubouchi T."/>
            <person name="Morono Y."/>
            <person name="Uchiyama I."/>
            <person name="Ito T."/>
            <person name="Fujiyama A."/>
            <person name="Inagaki F."/>
            <person name="Takami H."/>
        </authorList>
    </citation>
    <scope>NUCLEOTIDE SEQUENCE</scope>
    <source>
        <strain evidence="1">Expedition CK06-06</strain>
    </source>
</reference>
<sequence length="61" mass="6310">MAEGDIGAQIDSLVFFVGTMQHSNIIHIAGDVYAVAFTDDGDSGIIITVEITEVGQIGASV</sequence>
<comment type="caution">
    <text evidence="1">The sequence shown here is derived from an EMBL/GenBank/DDBJ whole genome shotgun (WGS) entry which is preliminary data.</text>
</comment>
<accession>X1BR02</accession>
<dbReference type="EMBL" id="BART01013993">
    <property type="protein sequence ID" value="GAG83597.1"/>
    <property type="molecule type" value="Genomic_DNA"/>
</dbReference>